<dbReference type="GeneID" id="301103987"/>
<reference evidence="1 2" key="1">
    <citation type="submission" date="2020-02" db="EMBL/GenBank/DDBJ databases">
        <title>Paraburkholderia simonii sp. nov. and Paraburkholderia youngii sp. nov. Brazilian and Mexican Mimosa-associated rhizobia.</title>
        <authorList>
            <person name="Mavima L."/>
            <person name="Beukes C.W."/>
            <person name="Chan W.Y."/>
            <person name="Palmer M."/>
            <person name="De Meyer S.E."/>
            <person name="James E.K."/>
            <person name="Venter S.N."/>
            <person name="Steenkamp E.T."/>
        </authorList>
    </citation>
    <scope>NUCLEOTIDE SEQUENCE [LARGE SCALE GENOMIC DNA]</scope>
    <source>
        <strain evidence="1 2">JPY169</strain>
    </source>
</reference>
<protein>
    <submittedName>
        <fullName evidence="1">Type II toxin-antitoxin system RelE/ParE family toxin</fullName>
    </submittedName>
</protein>
<dbReference type="Pfam" id="PF05973">
    <property type="entry name" value="Gp49"/>
    <property type="match status" value="1"/>
</dbReference>
<dbReference type="EMBL" id="JAALDK010000001">
    <property type="protein sequence ID" value="NUY03258.1"/>
    <property type="molecule type" value="Genomic_DNA"/>
</dbReference>
<dbReference type="AlphaFoldDB" id="A0A7Y6MZN6"/>
<proteinExistence type="predicted"/>
<dbReference type="InterPro" id="IPR009241">
    <property type="entry name" value="HigB-like"/>
</dbReference>
<name>A0A7Y6MZN6_9BURK</name>
<dbReference type="RefSeq" id="WP_176109508.1">
    <property type="nucleotide sequence ID" value="NZ_JAALDK010000001.1"/>
</dbReference>
<sequence length="114" mass="13383">MEQEKEVRWLGSSYHDLLAFPNEARRLAGFQLHNIQSGLDPDDWKPFESIGAGTREIRIRDEDGIFRVMYVAKYAEALCVLHCFQKKTQKLGLRDRIIAETRYRAITHYRTTQP</sequence>
<gene>
    <name evidence="1" type="ORF">G5S42_26940</name>
</gene>
<accession>A0A7Y6MZN6</accession>
<evidence type="ECO:0000313" key="2">
    <source>
        <dbReference type="Proteomes" id="UP000594380"/>
    </source>
</evidence>
<dbReference type="Proteomes" id="UP000594380">
    <property type="component" value="Unassembled WGS sequence"/>
</dbReference>
<evidence type="ECO:0000313" key="1">
    <source>
        <dbReference type="EMBL" id="NUY03258.1"/>
    </source>
</evidence>
<comment type="caution">
    <text evidence="1">The sequence shown here is derived from an EMBL/GenBank/DDBJ whole genome shotgun (WGS) entry which is preliminary data.</text>
</comment>
<organism evidence="1 2">
    <name type="scientific">Paraburkholderia youngii</name>
    <dbReference type="NCBI Taxonomy" id="2782701"/>
    <lineage>
        <taxon>Bacteria</taxon>
        <taxon>Pseudomonadati</taxon>
        <taxon>Pseudomonadota</taxon>
        <taxon>Betaproteobacteria</taxon>
        <taxon>Burkholderiales</taxon>
        <taxon>Burkholderiaceae</taxon>
        <taxon>Paraburkholderia</taxon>
    </lineage>
</organism>